<evidence type="ECO:0000313" key="2">
    <source>
        <dbReference type="Proteomes" id="UP001497382"/>
    </source>
</evidence>
<sequence length="87" mass="10064">MSVLSDQSFFLPFQKYFFSQSPKLFYRSSRTDCLGQEDIVQEACISPSNLLDEFNEKHPPPREAICRPQSIRIGNKARLRAKGIHFV</sequence>
<accession>A0AAV1YXY2</accession>
<dbReference type="Proteomes" id="UP001497382">
    <property type="component" value="Unassembled WGS sequence"/>
</dbReference>
<name>A0AAV1YXY2_9ARAC</name>
<keyword evidence="2" id="KW-1185">Reference proteome</keyword>
<organism evidence="1 2">
    <name type="scientific">Larinioides sclopetarius</name>
    <dbReference type="NCBI Taxonomy" id="280406"/>
    <lineage>
        <taxon>Eukaryota</taxon>
        <taxon>Metazoa</taxon>
        <taxon>Ecdysozoa</taxon>
        <taxon>Arthropoda</taxon>
        <taxon>Chelicerata</taxon>
        <taxon>Arachnida</taxon>
        <taxon>Araneae</taxon>
        <taxon>Araneomorphae</taxon>
        <taxon>Entelegynae</taxon>
        <taxon>Araneoidea</taxon>
        <taxon>Araneidae</taxon>
        <taxon>Larinioides</taxon>
    </lineage>
</organism>
<proteinExistence type="predicted"/>
<evidence type="ECO:0000313" key="1">
    <source>
        <dbReference type="EMBL" id="CAL1262793.1"/>
    </source>
</evidence>
<dbReference type="EMBL" id="CAXIEN010000006">
    <property type="protein sequence ID" value="CAL1262793.1"/>
    <property type="molecule type" value="Genomic_DNA"/>
</dbReference>
<protein>
    <submittedName>
        <fullName evidence="1">Uncharacterized protein</fullName>
    </submittedName>
</protein>
<reference evidence="1 2" key="1">
    <citation type="submission" date="2024-04" db="EMBL/GenBank/DDBJ databases">
        <authorList>
            <person name="Rising A."/>
            <person name="Reimegard J."/>
            <person name="Sonavane S."/>
            <person name="Akerstrom W."/>
            <person name="Nylinder S."/>
            <person name="Hedman E."/>
            <person name="Kallberg Y."/>
        </authorList>
    </citation>
    <scope>NUCLEOTIDE SEQUENCE [LARGE SCALE GENOMIC DNA]</scope>
</reference>
<dbReference type="AlphaFoldDB" id="A0AAV1YXY2"/>
<gene>
    <name evidence="1" type="ORF">LARSCL_LOCUS1199</name>
</gene>
<comment type="caution">
    <text evidence="1">The sequence shown here is derived from an EMBL/GenBank/DDBJ whole genome shotgun (WGS) entry which is preliminary data.</text>
</comment>